<evidence type="ECO:0000313" key="7">
    <source>
        <dbReference type="Proteomes" id="UP000029844"/>
    </source>
</evidence>
<dbReference type="Proteomes" id="UP000029844">
    <property type="component" value="Unassembled WGS sequence"/>
</dbReference>
<reference evidence="6 7" key="1">
    <citation type="submission" date="2014-05" db="EMBL/GenBank/DDBJ databases">
        <title>Novel Listeriaceae from food processing environments.</title>
        <authorList>
            <person name="den Bakker H.C."/>
        </authorList>
    </citation>
    <scope>NUCLEOTIDE SEQUENCE [LARGE SCALE GENOMIC DNA]</scope>
    <source>
        <strain evidence="6 7">FSL A5-0281</strain>
    </source>
</reference>
<evidence type="ECO:0000313" key="6">
    <source>
        <dbReference type="EMBL" id="KGL43530.1"/>
    </source>
</evidence>
<evidence type="ECO:0000256" key="3">
    <source>
        <dbReference type="ARBA" id="ARBA00038858"/>
    </source>
</evidence>
<gene>
    <name evidence="6" type="ORF">EP57_02825</name>
</gene>
<feature type="domain" description="UDP-N-acetylglucosamine 2-epimerase" evidence="5">
    <location>
        <begin position="168"/>
        <end position="338"/>
    </location>
</feature>
<dbReference type="RefSeq" id="WP_036084000.1">
    <property type="nucleotide sequence ID" value="NZ_CBCSHQ010000001.1"/>
</dbReference>
<evidence type="ECO:0000256" key="4">
    <source>
        <dbReference type="RuleBase" id="RU003513"/>
    </source>
</evidence>
<dbReference type="InterPro" id="IPR003331">
    <property type="entry name" value="UDP_GlcNAc_Epimerase_2_dom"/>
</dbReference>
<evidence type="ECO:0000256" key="1">
    <source>
        <dbReference type="ARBA" id="ARBA00023235"/>
    </source>
</evidence>
<evidence type="ECO:0000256" key="2">
    <source>
        <dbReference type="ARBA" id="ARBA00038209"/>
    </source>
</evidence>
<dbReference type="PANTHER" id="PTHR43174">
    <property type="entry name" value="UDP-N-ACETYLGLUCOSAMINE 2-EPIMERASE"/>
    <property type="match status" value="1"/>
</dbReference>
<dbReference type="GO" id="GO:0008761">
    <property type="term" value="F:UDP-N-acetylglucosamine 2-epimerase activity"/>
    <property type="evidence" value="ECO:0007669"/>
    <property type="project" value="UniProtKB-EC"/>
</dbReference>
<dbReference type="EC" id="5.1.3.14" evidence="3"/>
<evidence type="ECO:0000259" key="5">
    <source>
        <dbReference type="Pfam" id="PF02350"/>
    </source>
</evidence>
<keyword evidence="1 4" id="KW-0413">Isomerase</keyword>
<dbReference type="OrthoDB" id="2366590at2"/>
<dbReference type="AlphaFoldDB" id="A0A099WHC2"/>
<dbReference type="PANTHER" id="PTHR43174:SF2">
    <property type="entry name" value="UDP-N-ACETYLGLUCOSAMINE 2-EPIMERASE"/>
    <property type="match status" value="1"/>
</dbReference>
<dbReference type="STRING" id="1552123.EP57_02825"/>
<sequence length="343" mass="38426">MKKVMIVFDTPAEAIRICPVIDKLKQMQYTPVVFIPKQVETAGIMDQILALFGVEPSYVLSAALESQTLNQLTAYALNELSNTIKQEQIDATIVCGNTRIAFVAALASYYNDIRVTQVLSPAGNGEATSAFFGKNTDALMAPLAANRVFLGLETALSKTTTLPLDQLPITNSDTKRIILFDYHGKSNQRSILEKSFQAMKHITNTYKEVIFVIPIKLTTLVMELANRILKGQKQVYFVKPFNILEYQSFMRRAWLVMSDNTHCLEEAQILGIPALIMKNPGNNGTRQDQGVGTAINFSKVQLVDWMERLLLDAECYETITKRPSPDPKTQSIEQMMDLLFQNS</sequence>
<proteinExistence type="inferred from homology"/>
<dbReference type="eggNOG" id="COG0381">
    <property type="taxonomic scope" value="Bacteria"/>
</dbReference>
<comment type="similarity">
    <text evidence="2 4">Belongs to the UDP-N-acetylglucosamine 2-epimerase family.</text>
</comment>
<protein>
    <recommendedName>
        <fullName evidence="3">UDP-N-acetylglucosamine 2-epimerase (non-hydrolyzing)</fullName>
        <ecNumber evidence="3">5.1.3.14</ecNumber>
    </recommendedName>
</protein>
<dbReference type="SUPFAM" id="SSF53756">
    <property type="entry name" value="UDP-Glycosyltransferase/glycogen phosphorylase"/>
    <property type="match status" value="1"/>
</dbReference>
<dbReference type="EMBL" id="JNFA01000005">
    <property type="protein sequence ID" value="KGL43530.1"/>
    <property type="molecule type" value="Genomic_DNA"/>
</dbReference>
<dbReference type="Pfam" id="PF02350">
    <property type="entry name" value="Epimerase_2"/>
    <property type="match status" value="1"/>
</dbReference>
<keyword evidence="7" id="KW-1185">Reference proteome</keyword>
<dbReference type="GeneID" id="58716364"/>
<name>A0A099WHC2_9LIST</name>
<organism evidence="6 7">
    <name type="scientific">Listeria booriae</name>
    <dbReference type="NCBI Taxonomy" id="1552123"/>
    <lineage>
        <taxon>Bacteria</taxon>
        <taxon>Bacillati</taxon>
        <taxon>Bacillota</taxon>
        <taxon>Bacilli</taxon>
        <taxon>Bacillales</taxon>
        <taxon>Listeriaceae</taxon>
        <taxon>Listeria</taxon>
    </lineage>
</organism>
<dbReference type="Gene3D" id="3.40.50.2000">
    <property type="entry name" value="Glycogen Phosphorylase B"/>
    <property type="match status" value="2"/>
</dbReference>
<comment type="caution">
    <text evidence="6">The sequence shown here is derived from an EMBL/GenBank/DDBJ whole genome shotgun (WGS) entry which is preliminary data.</text>
</comment>
<dbReference type="InterPro" id="IPR029767">
    <property type="entry name" value="WecB-like"/>
</dbReference>
<accession>A0A099WHC2</accession>